<organism evidence="9 10">
    <name type="scientific">Pocillopora meandrina</name>
    <dbReference type="NCBI Taxonomy" id="46732"/>
    <lineage>
        <taxon>Eukaryota</taxon>
        <taxon>Metazoa</taxon>
        <taxon>Cnidaria</taxon>
        <taxon>Anthozoa</taxon>
        <taxon>Hexacorallia</taxon>
        <taxon>Scleractinia</taxon>
        <taxon>Astrocoeniina</taxon>
        <taxon>Pocilloporidae</taxon>
        <taxon>Pocillopora</taxon>
    </lineage>
</organism>
<evidence type="ECO:0000259" key="8">
    <source>
        <dbReference type="PROSITE" id="PS50011"/>
    </source>
</evidence>
<dbReference type="AlphaFoldDB" id="A0AAU9Y4W2"/>
<keyword evidence="4" id="KW-0067">ATP-binding</keyword>
<feature type="region of interest" description="Disordered" evidence="6">
    <location>
        <begin position="806"/>
        <end position="877"/>
    </location>
</feature>
<evidence type="ECO:0000256" key="5">
    <source>
        <dbReference type="ARBA" id="ARBA00023137"/>
    </source>
</evidence>
<dbReference type="Pfam" id="PF07714">
    <property type="entry name" value="PK_Tyr_Ser-Thr"/>
    <property type="match status" value="1"/>
</dbReference>
<dbReference type="Proteomes" id="UP001159428">
    <property type="component" value="Unassembled WGS sequence"/>
</dbReference>
<dbReference type="GO" id="GO:0005886">
    <property type="term" value="C:plasma membrane"/>
    <property type="evidence" value="ECO:0007669"/>
    <property type="project" value="TreeGrafter"/>
</dbReference>
<proteinExistence type="predicted"/>
<comment type="caution">
    <text evidence="9">The sequence shown here is derived from an EMBL/GenBank/DDBJ whole genome shotgun (WGS) entry which is preliminary data.</text>
</comment>
<dbReference type="PROSITE" id="PS50011">
    <property type="entry name" value="PROTEIN_KINASE_DOM"/>
    <property type="match status" value="1"/>
</dbReference>
<dbReference type="PANTHER" id="PTHR24416">
    <property type="entry name" value="TYROSINE-PROTEIN KINASE RECEPTOR"/>
    <property type="match status" value="1"/>
</dbReference>
<protein>
    <recommendedName>
        <fullName evidence="8">Protein kinase domain-containing protein</fullName>
    </recommendedName>
</protein>
<dbReference type="InterPro" id="IPR001245">
    <property type="entry name" value="Ser-Thr/Tyr_kinase_cat_dom"/>
</dbReference>
<evidence type="ECO:0000256" key="3">
    <source>
        <dbReference type="ARBA" id="ARBA00022777"/>
    </source>
</evidence>
<dbReference type="CDD" id="cd00192">
    <property type="entry name" value="PTKc"/>
    <property type="match status" value="1"/>
</dbReference>
<feature type="compositionally biased region" description="Basic and acidic residues" evidence="6">
    <location>
        <begin position="846"/>
        <end position="869"/>
    </location>
</feature>
<dbReference type="InterPro" id="IPR000719">
    <property type="entry name" value="Prot_kinase_dom"/>
</dbReference>
<dbReference type="PANTHER" id="PTHR24416:SF621">
    <property type="entry name" value="TYROSINE KINASE RECEPTOR CAD96CA"/>
    <property type="match status" value="1"/>
</dbReference>
<dbReference type="InterPro" id="IPR011009">
    <property type="entry name" value="Kinase-like_dom_sf"/>
</dbReference>
<dbReference type="InterPro" id="IPR050122">
    <property type="entry name" value="RTK"/>
</dbReference>
<reference evidence="9 10" key="1">
    <citation type="submission" date="2022-05" db="EMBL/GenBank/DDBJ databases">
        <authorList>
            <consortium name="Genoscope - CEA"/>
            <person name="William W."/>
        </authorList>
    </citation>
    <scope>NUCLEOTIDE SEQUENCE [LARGE SCALE GENOMIC DNA]</scope>
</reference>
<dbReference type="GO" id="GO:0004714">
    <property type="term" value="F:transmembrane receptor protein tyrosine kinase activity"/>
    <property type="evidence" value="ECO:0007669"/>
    <property type="project" value="TreeGrafter"/>
</dbReference>
<evidence type="ECO:0000256" key="2">
    <source>
        <dbReference type="ARBA" id="ARBA00022741"/>
    </source>
</evidence>
<dbReference type="Gene3D" id="1.10.510.10">
    <property type="entry name" value="Transferase(Phosphotransferase) domain 1"/>
    <property type="match status" value="1"/>
</dbReference>
<dbReference type="SMART" id="SM00219">
    <property type="entry name" value="TyrKc"/>
    <property type="match status" value="1"/>
</dbReference>
<feature type="domain" description="Protein kinase" evidence="8">
    <location>
        <begin position="171"/>
        <end position="470"/>
    </location>
</feature>
<keyword evidence="3" id="KW-0418">Kinase</keyword>
<dbReference type="InterPro" id="IPR008266">
    <property type="entry name" value="Tyr_kinase_AS"/>
</dbReference>
<dbReference type="InterPro" id="IPR020635">
    <property type="entry name" value="Tyr_kinase_cat_dom"/>
</dbReference>
<dbReference type="EMBL" id="CALNXJ010000205">
    <property type="protein sequence ID" value="CAH3169288.1"/>
    <property type="molecule type" value="Genomic_DNA"/>
</dbReference>
<dbReference type="GO" id="GO:0043235">
    <property type="term" value="C:receptor complex"/>
    <property type="evidence" value="ECO:0007669"/>
    <property type="project" value="TreeGrafter"/>
</dbReference>
<keyword evidence="7" id="KW-0812">Transmembrane</keyword>
<evidence type="ECO:0000313" key="10">
    <source>
        <dbReference type="Proteomes" id="UP001159428"/>
    </source>
</evidence>
<dbReference type="GO" id="GO:0005524">
    <property type="term" value="F:ATP binding"/>
    <property type="evidence" value="ECO:0007669"/>
    <property type="project" value="UniProtKB-KW"/>
</dbReference>
<keyword evidence="10" id="KW-1185">Reference proteome</keyword>
<sequence length="923" mass="102765">MAVKCFLMFFLFWFHPSFTCLDTLFNIYIYIYIFFFLPACWVVGGILIRKRGALTPRHSLFQKLHLKYTRSLVKCRKTQSAQGYLHARLNQSSFFFSIKSPLLGRCVNKRVQQISIQISPISVIFSLASNNFLTYSEKKLSLNEKKEKKLLNRTCIKRHRIKRLPCDKGWVFNAPKFSSLLFNTKYTILAKVDVHHISNCVSHDMQIFFVYFIFRGFLAISGEKGRKALLREIELLKLFGREGHENVVKFIGCVTVGAQPILIMEYLWRGDLLGYLRKSRGVFDQYHHGVGRVDHLTTYDMVLFAKQIAHGMTFLASRGSCHFFFRFQIIHRDLAARNILLLDEHRVCKLTDFGLSYQDFKYGPGNAKRGCIPIKWTAPEILFGHVEQLSTKSDVWSYGIVLYEIFTVGGIPYEGWSQSTTMKKIEEGYRLPKPEHIDDSLYAVMLNCWKYESASRPHFVKLYQTMDTYIKTKTYVDIFDDDKYDQDKYNFVDDRGAVANPEDAGADELGAAAANPIGNLAREVGKHGAAAHPFVVAIDDGATAFPFAINLQDKGAAAGNLAHEVGKHGAAAHPFVVAIDDGATAFPFAINLQDKGAAAGNLACEVGKYSATAHPSMAGIDDGATAFPLGIKVEEGGCAAYPFESDKKDMDAQAYLLESDTLPYLSESEEEDVDDSECPLAIDEEEIDDSKCPFAIEEEEIDPLPSSLVMDENGLAASACPLVTDEENSDSLACPLVVEEEDSNNSACSPVPGEEDLEASGCLSVTEKEDPTSFARSANEVNKPDASPFPCVIEEDLDSLEYNPLIEKEGLSDSVFPPEIQTDDEEGVTSEPENTVGYEGAVAVQSEKEAVEEEPKTCQLEYTKDKQDDLGNYMDDQSDAVDFLDGKASVQEYDGNQLTAADTDETGSDEDEESSEATPLVQD</sequence>
<name>A0AAU9Y4W2_9CNID</name>
<feature type="region of interest" description="Disordered" evidence="6">
    <location>
        <begin position="745"/>
        <end position="789"/>
    </location>
</feature>
<accession>A0AAU9Y4W2</accession>
<dbReference type="FunFam" id="1.10.510.10:FF:000554">
    <property type="entry name" value="Predicted protein"/>
    <property type="match status" value="1"/>
</dbReference>
<keyword evidence="7" id="KW-1133">Transmembrane helix</keyword>
<feature type="transmembrane region" description="Helical" evidence="7">
    <location>
        <begin position="29"/>
        <end position="48"/>
    </location>
</feature>
<evidence type="ECO:0000256" key="6">
    <source>
        <dbReference type="SAM" id="MobiDB-lite"/>
    </source>
</evidence>
<feature type="region of interest" description="Disordered" evidence="6">
    <location>
        <begin position="891"/>
        <end position="923"/>
    </location>
</feature>
<keyword evidence="7" id="KW-0472">Membrane</keyword>
<keyword evidence="2" id="KW-0547">Nucleotide-binding</keyword>
<dbReference type="PROSITE" id="PS00109">
    <property type="entry name" value="PROTEIN_KINASE_TYR"/>
    <property type="match status" value="1"/>
</dbReference>
<dbReference type="GO" id="GO:0007169">
    <property type="term" value="P:cell surface receptor protein tyrosine kinase signaling pathway"/>
    <property type="evidence" value="ECO:0007669"/>
    <property type="project" value="TreeGrafter"/>
</dbReference>
<gene>
    <name evidence="9" type="ORF">PMEA_00011793</name>
</gene>
<evidence type="ECO:0000313" key="9">
    <source>
        <dbReference type="EMBL" id="CAH3169288.1"/>
    </source>
</evidence>
<feature type="compositionally biased region" description="Acidic residues" evidence="6">
    <location>
        <begin position="902"/>
        <end position="915"/>
    </location>
</feature>
<dbReference type="SUPFAM" id="SSF56112">
    <property type="entry name" value="Protein kinase-like (PK-like)"/>
    <property type="match status" value="1"/>
</dbReference>
<dbReference type="PRINTS" id="PR00109">
    <property type="entry name" value="TYRKINASE"/>
</dbReference>
<evidence type="ECO:0000256" key="4">
    <source>
        <dbReference type="ARBA" id="ARBA00022840"/>
    </source>
</evidence>
<evidence type="ECO:0000256" key="1">
    <source>
        <dbReference type="ARBA" id="ARBA00022679"/>
    </source>
</evidence>
<evidence type="ECO:0000256" key="7">
    <source>
        <dbReference type="SAM" id="Phobius"/>
    </source>
</evidence>
<keyword evidence="5" id="KW-0829">Tyrosine-protein kinase</keyword>
<keyword evidence="1" id="KW-0808">Transferase</keyword>